<dbReference type="PROSITE" id="PS00092">
    <property type="entry name" value="N6_MTASE"/>
    <property type="match status" value="1"/>
</dbReference>
<dbReference type="RefSeq" id="WP_017619402.1">
    <property type="nucleotide sequence ID" value="NZ_ANBG01000241.1"/>
</dbReference>
<dbReference type="REBASE" id="216531">
    <property type="entry name" value="M.Ngi90087ORF245P"/>
</dbReference>
<accession>A0A223RZZ6</accession>
<dbReference type="InterPro" id="IPR002941">
    <property type="entry name" value="DNA_methylase_N4/N6"/>
</dbReference>
<dbReference type="Proteomes" id="UP000215005">
    <property type="component" value="Chromosome"/>
</dbReference>
<dbReference type="FunFam" id="3.40.50.150:FF:000166">
    <property type="entry name" value="Methyltransferase"/>
    <property type="match status" value="1"/>
</dbReference>
<dbReference type="Pfam" id="PF01555">
    <property type="entry name" value="N6_N4_Mtase"/>
    <property type="match status" value="1"/>
</dbReference>
<proteinExistence type="inferred from homology"/>
<evidence type="ECO:0000256" key="1">
    <source>
        <dbReference type="ARBA" id="ARBA00006594"/>
    </source>
</evidence>
<dbReference type="InterPro" id="IPR002052">
    <property type="entry name" value="DNA_methylase_N6_adenine_CS"/>
</dbReference>
<keyword evidence="3 7" id="KW-0808">Transferase</keyword>
<dbReference type="GO" id="GO:0032259">
    <property type="term" value="P:methylation"/>
    <property type="evidence" value="ECO:0007669"/>
    <property type="project" value="UniProtKB-KW"/>
</dbReference>
<comment type="similarity">
    <text evidence="1 4">Belongs to the N(4)/N(6)-methyltransferase family.</text>
</comment>
<dbReference type="EC" id="2.1.1.-" evidence="4"/>
<feature type="compositionally biased region" description="Basic and acidic residues" evidence="5">
    <location>
        <begin position="38"/>
        <end position="47"/>
    </location>
</feature>
<dbReference type="OrthoDB" id="9773060at2"/>
<dbReference type="InterPro" id="IPR001091">
    <property type="entry name" value="RM_Methyltransferase"/>
</dbReference>
<reference evidence="7 8" key="1">
    <citation type="submission" date="2017-08" db="EMBL/GenBank/DDBJ databases">
        <title>The complete genome sequence of Nocardiopsis gilva YIM 90087.</title>
        <authorList>
            <person name="Yin M."/>
            <person name="Tang S."/>
        </authorList>
    </citation>
    <scope>NUCLEOTIDE SEQUENCE [LARGE SCALE GENOMIC DNA]</scope>
    <source>
        <strain evidence="7 8">YIM 90087</strain>
    </source>
</reference>
<evidence type="ECO:0000256" key="4">
    <source>
        <dbReference type="RuleBase" id="RU362026"/>
    </source>
</evidence>
<dbReference type="EMBL" id="CP022753">
    <property type="protein sequence ID" value="ASU81417.1"/>
    <property type="molecule type" value="Genomic_DNA"/>
</dbReference>
<dbReference type="GO" id="GO:0003677">
    <property type="term" value="F:DNA binding"/>
    <property type="evidence" value="ECO:0007669"/>
    <property type="project" value="InterPro"/>
</dbReference>
<name>A0A223RZZ6_9ACTN</name>
<dbReference type="PRINTS" id="PR00508">
    <property type="entry name" value="S21N4MTFRASE"/>
</dbReference>
<dbReference type="KEGG" id="ngv:CDO52_00245"/>
<evidence type="ECO:0000313" key="8">
    <source>
        <dbReference type="Proteomes" id="UP000215005"/>
    </source>
</evidence>
<keyword evidence="8" id="KW-1185">Reference proteome</keyword>
<feature type="domain" description="DNA methylase N-4/N-6" evidence="6">
    <location>
        <begin position="22"/>
        <end position="230"/>
    </location>
</feature>
<evidence type="ECO:0000259" key="6">
    <source>
        <dbReference type="Pfam" id="PF01555"/>
    </source>
</evidence>
<keyword evidence="2 7" id="KW-0489">Methyltransferase</keyword>
<sequence>MTAIVHQGDALQVLPTLPTGSVDALITDPPYNSGGRTPAERRSDTARGKYVSGDAQHDLADFAGDNRDQRGYLAWLALLLSEGLRLTRPGGSALVFTDWRQLPVTSDALQAAGWTWRGVIPWHKPISRPVRDGFKAECEYVLWASHGQPYRHAPTIYLPGLLEGSQPRGKQRQHITQKPVAVMRELVKIAPVGGTILDPCAGAGSTGVAALLERRQFVGVEVAAHSADVARQRLTETGHHP</sequence>
<protein>
    <recommendedName>
        <fullName evidence="4">Methyltransferase</fullName>
        <ecNumber evidence="4">2.1.1.-</ecNumber>
    </recommendedName>
</protein>
<dbReference type="InterPro" id="IPR029063">
    <property type="entry name" value="SAM-dependent_MTases_sf"/>
</dbReference>
<organism evidence="7 8">
    <name type="scientific">Nocardiopsis gilva YIM 90087</name>
    <dbReference type="NCBI Taxonomy" id="1235441"/>
    <lineage>
        <taxon>Bacteria</taxon>
        <taxon>Bacillati</taxon>
        <taxon>Actinomycetota</taxon>
        <taxon>Actinomycetes</taxon>
        <taxon>Streptosporangiales</taxon>
        <taxon>Nocardiopsidaceae</taxon>
        <taxon>Nocardiopsis</taxon>
    </lineage>
</organism>
<dbReference type="SUPFAM" id="SSF53335">
    <property type="entry name" value="S-adenosyl-L-methionine-dependent methyltransferases"/>
    <property type="match status" value="1"/>
</dbReference>
<evidence type="ECO:0000256" key="2">
    <source>
        <dbReference type="ARBA" id="ARBA00022603"/>
    </source>
</evidence>
<feature type="region of interest" description="Disordered" evidence="5">
    <location>
        <begin position="24"/>
        <end position="47"/>
    </location>
</feature>
<dbReference type="GO" id="GO:0008170">
    <property type="term" value="F:N-methyltransferase activity"/>
    <property type="evidence" value="ECO:0007669"/>
    <property type="project" value="InterPro"/>
</dbReference>
<dbReference type="AlphaFoldDB" id="A0A223RZZ6"/>
<gene>
    <name evidence="7" type="ORF">CDO52_00245</name>
</gene>
<evidence type="ECO:0000256" key="3">
    <source>
        <dbReference type="ARBA" id="ARBA00022679"/>
    </source>
</evidence>
<evidence type="ECO:0000313" key="7">
    <source>
        <dbReference type="EMBL" id="ASU81417.1"/>
    </source>
</evidence>
<dbReference type="Gene3D" id="3.40.50.150">
    <property type="entry name" value="Vaccinia Virus protein VP39"/>
    <property type="match status" value="1"/>
</dbReference>
<evidence type="ECO:0000256" key="5">
    <source>
        <dbReference type="SAM" id="MobiDB-lite"/>
    </source>
</evidence>